<proteinExistence type="predicted"/>
<reference evidence="1" key="1">
    <citation type="submission" date="2021-01" db="EMBL/GenBank/DDBJ databases">
        <title>Phytophthora aleatoria, a newly-described species from Pinus radiata is distinct from Phytophthora cactorum isolates based on comparative genomics.</title>
        <authorList>
            <person name="Mcdougal R."/>
            <person name="Panda P."/>
            <person name="Williams N."/>
            <person name="Studholme D.J."/>
        </authorList>
    </citation>
    <scope>NUCLEOTIDE SEQUENCE</scope>
    <source>
        <strain evidence="1">NZFS 3830</strain>
    </source>
</reference>
<dbReference type="Proteomes" id="UP000688947">
    <property type="component" value="Unassembled WGS sequence"/>
</dbReference>
<name>A0A8T1UMR7_9STRA</name>
<protein>
    <submittedName>
        <fullName evidence="1">Uncharacterized protein</fullName>
    </submittedName>
</protein>
<dbReference type="AlphaFoldDB" id="A0A8T1UMR7"/>
<gene>
    <name evidence="1" type="ORF">JG687_00005585</name>
</gene>
<dbReference type="EMBL" id="JAENGZ010000212">
    <property type="protein sequence ID" value="KAG6965138.1"/>
    <property type="molecule type" value="Genomic_DNA"/>
</dbReference>
<sequence length="68" mass="7833">MPNRTPNLVLRIAAAKQATVRSCRATRLQRRRAEPTCRGQSAVRGVVIRELRPNKRHLSIRRRLLLHG</sequence>
<accession>A0A8T1UMR7</accession>
<evidence type="ECO:0000313" key="1">
    <source>
        <dbReference type="EMBL" id="KAG6965138.1"/>
    </source>
</evidence>
<organism evidence="1 2">
    <name type="scientific">Phytophthora cactorum</name>
    <dbReference type="NCBI Taxonomy" id="29920"/>
    <lineage>
        <taxon>Eukaryota</taxon>
        <taxon>Sar</taxon>
        <taxon>Stramenopiles</taxon>
        <taxon>Oomycota</taxon>
        <taxon>Peronosporomycetes</taxon>
        <taxon>Peronosporales</taxon>
        <taxon>Peronosporaceae</taxon>
        <taxon>Phytophthora</taxon>
    </lineage>
</organism>
<evidence type="ECO:0000313" key="2">
    <source>
        <dbReference type="Proteomes" id="UP000688947"/>
    </source>
</evidence>
<comment type="caution">
    <text evidence="1">The sequence shown here is derived from an EMBL/GenBank/DDBJ whole genome shotgun (WGS) entry which is preliminary data.</text>
</comment>